<reference evidence="1 2" key="1">
    <citation type="journal article" date="2014" name="Front. Genet.">
        <title>Genome and metabolic network of "Candidatus Phaeomarinobacter ectocarpi" Ec32, a new candidate genus of Alphaproteobacteria frequently associated with brown algae.</title>
        <authorList>
            <person name="Dittami S.M."/>
            <person name="Barbeyron T."/>
            <person name="Boyen C."/>
            <person name="Cambefort J."/>
            <person name="Collet G."/>
            <person name="Delage L."/>
            <person name="Gobet A."/>
            <person name="Groisillier A."/>
            <person name="Leblanc C."/>
            <person name="Michel G."/>
            <person name="Scornet D."/>
            <person name="Siegel A."/>
            <person name="Tapia J.E."/>
            <person name="Tonon T."/>
        </authorList>
    </citation>
    <scope>NUCLEOTIDE SEQUENCE [LARGE SCALE GENOMIC DNA]</scope>
    <source>
        <strain evidence="1 2">Ec32</strain>
    </source>
</reference>
<evidence type="ECO:0000313" key="1">
    <source>
        <dbReference type="EMBL" id="CDO60366.1"/>
    </source>
</evidence>
<dbReference type="InterPro" id="IPR015813">
    <property type="entry name" value="Pyrv/PenolPyrv_kinase-like_dom"/>
</dbReference>
<gene>
    <name evidence="1" type="ORF">BN1012_Phect2153</name>
</gene>
<sequence>MSISPKQSGAKALSKRLKRKAIIVAPGAYDALSAKIAAQAGADCVYMTGFGAAGSTLGVPDIGLMSATEMADRVRALASSTLPVPLIADGDNGHGGPLNAARLTRLYESAGAACIQLEDQVFPKRCGHMENKEVVSTADAAAKIRAAVDARESTDFKIMARTDARSMNGMKDALKRAEAFLTAGADILFVEAPRTEKELVKICETFPDTHLIANMVEDGKTPYLTAEELEQMGYKIAVFPVTALLAITKRLQDVYGAVLSNGKLPAGEDRVTFQSYNEVIGLPEMLAEAAELDG</sequence>
<dbReference type="KEGG" id="pect:BN1012_Phect2153"/>
<dbReference type="InterPro" id="IPR040442">
    <property type="entry name" value="Pyrv_kinase-like_dom_sf"/>
</dbReference>
<dbReference type="EMBL" id="HG966617">
    <property type="protein sequence ID" value="CDO60366.1"/>
    <property type="molecule type" value="Genomic_DNA"/>
</dbReference>
<dbReference type="CDD" id="cd00377">
    <property type="entry name" value="ICL_PEPM"/>
    <property type="match status" value="1"/>
</dbReference>
<dbReference type="HOGENOM" id="CLU_027389_3_2_5"/>
<dbReference type="EC" id="4.1.3.1" evidence="1"/>
<dbReference type="STRING" id="1458461.BN1012_Phect2153"/>
<dbReference type="PANTHER" id="PTHR42905">
    <property type="entry name" value="PHOSPHOENOLPYRUVATE CARBOXYLASE"/>
    <property type="match status" value="1"/>
</dbReference>
<dbReference type="Proteomes" id="UP000032160">
    <property type="component" value="Chromosome I"/>
</dbReference>
<dbReference type="Gene3D" id="3.20.20.60">
    <property type="entry name" value="Phosphoenolpyruvate-binding domains"/>
    <property type="match status" value="1"/>
</dbReference>
<dbReference type="RefSeq" id="WP_043948436.1">
    <property type="nucleotide sequence ID" value="NZ_HG966617.1"/>
</dbReference>
<organism evidence="1 2">
    <name type="scientific">Candidatus Phaeomarinibacter ectocarpi</name>
    <dbReference type="NCBI Taxonomy" id="1458461"/>
    <lineage>
        <taxon>Bacteria</taxon>
        <taxon>Pseudomonadati</taxon>
        <taxon>Pseudomonadota</taxon>
        <taxon>Alphaproteobacteria</taxon>
        <taxon>Hyphomicrobiales</taxon>
        <taxon>Parvibaculaceae</taxon>
        <taxon>Candidatus Phaeomarinibacter</taxon>
    </lineage>
</organism>
<dbReference type="OrthoDB" id="9771433at2"/>
<evidence type="ECO:0000313" key="2">
    <source>
        <dbReference type="Proteomes" id="UP000032160"/>
    </source>
</evidence>
<dbReference type="InterPro" id="IPR018523">
    <property type="entry name" value="Isocitrate_lyase_ph_CS"/>
</dbReference>
<protein>
    <submittedName>
        <fullName evidence="1">Isocitrate lyase</fullName>
        <ecNumber evidence="1">4.1.3.1</ecNumber>
    </submittedName>
</protein>
<dbReference type="GO" id="GO:0004451">
    <property type="term" value="F:isocitrate lyase activity"/>
    <property type="evidence" value="ECO:0007669"/>
    <property type="project" value="UniProtKB-EC"/>
</dbReference>
<name>X5MNS6_9HYPH</name>
<dbReference type="SUPFAM" id="SSF51621">
    <property type="entry name" value="Phosphoenolpyruvate/pyruvate domain"/>
    <property type="match status" value="1"/>
</dbReference>
<proteinExistence type="predicted"/>
<accession>X5MNS6</accession>
<dbReference type="Pfam" id="PF13714">
    <property type="entry name" value="PEP_mutase"/>
    <property type="match status" value="1"/>
</dbReference>
<keyword evidence="1" id="KW-0456">Lyase</keyword>
<dbReference type="PROSITE" id="PS00161">
    <property type="entry name" value="ISOCITRATE_LYASE"/>
    <property type="match status" value="1"/>
</dbReference>
<keyword evidence="2" id="KW-1185">Reference proteome</keyword>
<dbReference type="InterPro" id="IPR039556">
    <property type="entry name" value="ICL/PEPM"/>
</dbReference>
<dbReference type="PANTHER" id="PTHR42905:SF5">
    <property type="entry name" value="CARBOXYVINYL-CARBOXYPHOSPHONATE PHOSPHORYLMUTASE, CHLOROPLASTIC"/>
    <property type="match status" value="1"/>
</dbReference>
<dbReference type="AlphaFoldDB" id="X5MNS6"/>